<dbReference type="RefSeq" id="WP_002748946.1">
    <property type="nucleotide sequence ID" value="NZ_AKWM02000033.1"/>
</dbReference>
<name>A0AA87MQM4_9LEPT</name>
<dbReference type="EMBL" id="AKWM02000033">
    <property type="protein sequence ID" value="EKS00493.1"/>
    <property type="molecule type" value="Genomic_DNA"/>
</dbReference>
<dbReference type="Proteomes" id="UP000001343">
    <property type="component" value="Unassembled WGS sequence"/>
</dbReference>
<comment type="caution">
    <text evidence="1">The sequence shown here is derived from an EMBL/GenBank/DDBJ whole genome shotgun (WGS) entry which is preliminary data.</text>
</comment>
<evidence type="ECO:0000313" key="1">
    <source>
        <dbReference type="EMBL" id="EKS00493.1"/>
    </source>
</evidence>
<gene>
    <name evidence="1" type="ORF">LEP1GSC125_1506</name>
</gene>
<proteinExistence type="predicted"/>
<reference evidence="1 2" key="1">
    <citation type="journal article" date="2014" name="Int. J. Syst. Evol. Microbiol.">
        <title>Leptospira mayottensis sp. nov., a pathogenic species of the genus Leptospira isolated from humans.</title>
        <authorList>
            <person name="Bourhy P."/>
            <person name="Collet L."/>
            <person name="Brisse S."/>
            <person name="Picardeau M."/>
        </authorList>
    </citation>
    <scope>NUCLEOTIDE SEQUENCE [LARGE SCALE GENOMIC DNA]</scope>
    <source>
        <strain evidence="1 2">200901122</strain>
    </source>
</reference>
<accession>A0AA87MQM4</accession>
<dbReference type="InterPro" id="IPR027614">
    <property type="entry name" value="OMP_Lepto"/>
</dbReference>
<evidence type="ECO:0000313" key="2">
    <source>
        <dbReference type="Proteomes" id="UP000001343"/>
    </source>
</evidence>
<dbReference type="AlphaFoldDB" id="A0AA87MQM4"/>
<protein>
    <submittedName>
        <fullName evidence="1">Outer membrane protein, LA_2444/LA_4059 family</fullName>
    </submittedName>
</protein>
<sequence length="340" mass="39899">MIKKLLLFTLFISFATEIFSDDVDQLNYKTTSKDNSKKHSFELFLRFNRGSWLPEFIRRTSDANSSLGHSANYGIFTNYDPPSRDKKFENPDFKSFGFVYKNNFYKLMLDYNYLSFSQYFKVNYSYAGIFPGENHPFFGSGFLYNIHPFRTENKFALTKEIFNNDRFVFRIGGGARFLSITQKQQYPIFIPEYVQLISSVSTFSDVTKTYGPQVSVRSELRLFRGLSFRTNLDVFFLQGISKSNFEYFNTNEFISSKAVNKIQFHGLDLNTEISLFLFNHLRLFLGYELILSKAKFLQFNESNNSFDFYTSVSSELKKHEYTQNKSDSLNLFYFGTGFIF</sequence>
<dbReference type="NCBIfam" id="TIGR04327">
    <property type="entry name" value="OMP_LA_2444"/>
    <property type="match status" value="1"/>
</dbReference>
<organism evidence="1 2">
    <name type="scientific">Leptospira mayottensis 200901122</name>
    <dbReference type="NCBI Taxonomy" id="1193010"/>
    <lineage>
        <taxon>Bacteria</taxon>
        <taxon>Pseudomonadati</taxon>
        <taxon>Spirochaetota</taxon>
        <taxon>Spirochaetia</taxon>
        <taxon>Leptospirales</taxon>
        <taxon>Leptospiraceae</taxon>
        <taxon>Leptospira</taxon>
    </lineage>
</organism>